<proteinExistence type="inferred from homology"/>
<keyword evidence="8 9" id="KW-0067">ATP-binding</keyword>
<gene>
    <name evidence="9 13" type="primary">pgk</name>
    <name evidence="13" type="ORF">Ark11_1368</name>
</gene>
<dbReference type="PATRIC" id="fig|1561003.3.peg.1412"/>
<feature type="binding site" evidence="10">
    <location>
        <position position="158"/>
    </location>
    <ligand>
        <name>(2R)-3-phosphoglycerate</name>
        <dbReference type="ChEBI" id="CHEBI:58272"/>
    </ligand>
</feature>
<evidence type="ECO:0000256" key="5">
    <source>
        <dbReference type="ARBA" id="ARBA00022679"/>
    </source>
</evidence>
<dbReference type="STRING" id="1561003.Ark11_1368"/>
<dbReference type="PANTHER" id="PTHR11406:SF23">
    <property type="entry name" value="PHOSPHOGLYCERATE KINASE 1, CHLOROPLASTIC-RELATED"/>
    <property type="match status" value="1"/>
</dbReference>
<keyword evidence="9" id="KW-0963">Cytoplasm</keyword>
<feature type="binding site" evidence="9">
    <location>
        <position position="47"/>
    </location>
    <ligand>
        <name>substrate</name>
    </ligand>
</feature>
<comment type="pathway">
    <text evidence="9">Carbohydrate degradation; glycolysis; pyruvate from D-glyceraldehyde 3-phosphate: step 2/5.</text>
</comment>
<comment type="catalytic activity">
    <reaction evidence="1 9 12">
        <text>(2R)-3-phosphoglycerate + ATP = (2R)-3-phospho-glyceroyl phosphate + ADP</text>
        <dbReference type="Rhea" id="RHEA:14801"/>
        <dbReference type="ChEBI" id="CHEBI:30616"/>
        <dbReference type="ChEBI" id="CHEBI:57604"/>
        <dbReference type="ChEBI" id="CHEBI:58272"/>
        <dbReference type="ChEBI" id="CHEBI:456216"/>
        <dbReference type="EC" id="2.7.2.3"/>
    </reaction>
</comment>
<dbReference type="InterPro" id="IPR001576">
    <property type="entry name" value="Phosphoglycerate_kinase"/>
</dbReference>
<feature type="binding site" evidence="9 10">
    <location>
        <begin position="70"/>
        <end position="73"/>
    </location>
    <ligand>
        <name>substrate</name>
    </ligand>
</feature>
<evidence type="ECO:0000256" key="8">
    <source>
        <dbReference type="ARBA" id="ARBA00022840"/>
    </source>
</evidence>
<dbReference type="UniPathway" id="UPA00109">
    <property type="reaction ID" value="UER00185"/>
</dbReference>
<dbReference type="Pfam" id="PF00162">
    <property type="entry name" value="PGK"/>
    <property type="match status" value="1"/>
</dbReference>
<comment type="similarity">
    <text evidence="2 9 12">Belongs to the phosphoglycerate kinase family.</text>
</comment>
<dbReference type="GO" id="GO:0004618">
    <property type="term" value="F:phosphoglycerate kinase activity"/>
    <property type="evidence" value="ECO:0007669"/>
    <property type="project" value="UniProtKB-UniRule"/>
</dbReference>
<evidence type="ECO:0000256" key="11">
    <source>
        <dbReference type="PIRSR" id="PIRSR000724-2"/>
    </source>
</evidence>
<dbReference type="GO" id="GO:0043531">
    <property type="term" value="F:ADP binding"/>
    <property type="evidence" value="ECO:0007669"/>
    <property type="project" value="TreeGrafter"/>
</dbReference>
<dbReference type="EMBL" id="LN906597">
    <property type="protein sequence ID" value="CUT18172.1"/>
    <property type="molecule type" value="Genomic_DNA"/>
</dbReference>
<evidence type="ECO:0000256" key="12">
    <source>
        <dbReference type="RuleBase" id="RU000532"/>
    </source>
</evidence>
<dbReference type="Gene3D" id="3.40.50.1260">
    <property type="entry name" value="Phosphoglycerate kinase, N-terminal domain"/>
    <property type="match status" value="2"/>
</dbReference>
<evidence type="ECO:0000256" key="4">
    <source>
        <dbReference type="ARBA" id="ARBA00013061"/>
    </source>
</evidence>
<dbReference type="Proteomes" id="UP000198651">
    <property type="component" value="Chromosome I"/>
</dbReference>
<dbReference type="PANTHER" id="PTHR11406">
    <property type="entry name" value="PHOSPHOGLYCERATE KINASE"/>
    <property type="match status" value="1"/>
</dbReference>
<dbReference type="AlphaFoldDB" id="A0A0S4M5C2"/>
<evidence type="ECO:0000313" key="14">
    <source>
        <dbReference type="Proteomes" id="UP000198651"/>
    </source>
</evidence>
<comment type="subunit">
    <text evidence="3 9">Monomer.</text>
</comment>
<feature type="binding site" evidence="9 11">
    <location>
        <begin position="357"/>
        <end position="360"/>
    </location>
    <ligand>
        <name>ATP</name>
        <dbReference type="ChEBI" id="CHEBI:30616"/>
    </ligand>
</feature>
<dbReference type="GO" id="GO:0005829">
    <property type="term" value="C:cytosol"/>
    <property type="evidence" value="ECO:0007669"/>
    <property type="project" value="TreeGrafter"/>
</dbReference>
<feature type="binding site" evidence="9 10">
    <location>
        <begin position="31"/>
        <end position="33"/>
    </location>
    <ligand>
        <name>substrate</name>
    </ligand>
</feature>
<dbReference type="PIRSF" id="PIRSF000724">
    <property type="entry name" value="Pgk"/>
    <property type="match status" value="1"/>
</dbReference>
<evidence type="ECO:0000256" key="6">
    <source>
        <dbReference type="ARBA" id="ARBA00022741"/>
    </source>
</evidence>
<comment type="caution">
    <text evidence="9">Lacks conserved residue(s) required for the propagation of feature annotation.</text>
</comment>
<organism evidence="13 14">
    <name type="scientific">Candidatus Ichthyocystis hellenicum</name>
    <dbReference type="NCBI Taxonomy" id="1561003"/>
    <lineage>
        <taxon>Bacteria</taxon>
        <taxon>Pseudomonadati</taxon>
        <taxon>Pseudomonadota</taxon>
        <taxon>Betaproteobacteria</taxon>
        <taxon>Burkholderiales</taxon>
        <taxon>Candidatus Ichthyocystis</taxon>
    </lineage>
</organism>
<dbReference type="InterPro" id="IPR015911">
    <property type="entry name" value="Phosphoglycerate_kinase_CS"/>
</dbReference>
<dbReference type="InterPro" id="IPR036043">
    <property type="entry name" value="Phosphoglycerate_kinase_sf"/>
</dbReference>
<feature type="binding site" evidence="9">
    <location>
        <position position="158"/>
    </location>
    <ligand>
        <name>substrate</name>
    </ligand>
</feature>
<evidence type="ECO:0000313" key="13">
    <source>
        <dbReference type="EMBL" id="CUT18172.1"/>
    </source>
</evidence>
<comment type="subcellular location">
    <subcellularLocation>
        <location evidence="9">Cytoplasm</location>
    </subcellularLocation>
</comment>
<feature type="binding site" evidence="9 11">
    <location>
        <position position="331"/>
    </location>
    <ligand>
        <name>ATP</name>
        <dbReference type="ChEBI" id="CHEBI:30616"/>
    </ligand>
</feature>
<keyword evidence="14" id="KW-1185">Reference proteome</keyword>
<evidence type="ECO:0000256" key="1">
    <source>
        <dbReference type="ARBA" id="ARBA00000642"/>
    </source>
</evidence>
<dbReference type="PROSITE" id="PS00111">
    <property type="entry name" value="PGLYCERATE_KINASE"/>
    <property type="match status" value="1"/>
</dbReference>
<sequence>MIDFVHDRVFDSIPLMNDIDLRNKRVFIRADLNVPHDEHHAVTDDSRIRAFLPTLKYALSEGAAVMVSSHLGRPNPAILDPKYSLNSVATLLSTLLGQRVPLISNWLDSGVDVDPGQVVLLENCRFNIGETSDDKILAERMSHLLDVYVNDAFAVSHRREATVSALAKFAPVVCAGPLMLRELSVLSDLLHNPKRPLVAVIGGSKLDTKLKIIQFLSCRVDALIVGGGMANTFLLAAGYHVGSSLVSGDFVGIAREISDSMRARGVGFPLPVDVVVTDNICSESRGIVKRVEDITQGDIIADIGPETRSVFKHFIDVAQTIVWNGPMGVFEYDSFSSGTCAIAQAIAHSPALSIAGGGDTNAAICKSGVEGLIDYVSTGGGAFLSFLEGQDMPGVAALFLDRT</sequence>
<keyword evidence="5 9" id="KW-0808">Transferase</keyword>
<evidence type="ECO:0000256" key="10">
    <source>
        <dbReference type="PIRSR" id="PIRSR000724-1"/>
    </source>
</evidence>
<evidence type="ECO:0000256" key="2">
    <source>
        <dbReference type="ARBA" id="ARBA00008982"/>
    </source>
</evidence>
<evidence type="ECO:0000256" key="3">
    <source>
        <dbReference type="ARBA" id="ARBA00011245"/>
    </source>
</evidence>
<name>A0A0S4M5C2_9BURK</name>
<dbReference type="SUPFAM" id="SSF53748">
    <property type="entry name" value="Phosphoglycerate kinase"/>
    <property type="match status" value="1"/>
</dbReference>
<dbReference type="GO" id="GO:0005524">
    <property type="term" value="F:ATP binding"/>
    <property type="evidence" value="ECO:0007669"/>
    <property type="project" value="UniProtKB-KW"/>
</dbReference>
<dbReference type="PRINTS" id="PR00477">
    <property type="entry name" value="PHGLYCKINASE"/>
</dbReference>
<feature type="binding site" evidence="10">
    <location>
        <position position="47"/>
    </location>
    <ligand>
        <name>(2R)-3-phosphoglycerate</name>
        <dbReference type="ChEBI" id="CHEBI:58272"/>
    </ligand>
</feature>
<feature type="binding site" evidence="10">
    <location>
        <position position="125"/>
    </location>
    <ligand>
        <name>(2R)-3-phosphoglycerate</name>
        <dbReference type="ChEBI" id="CHEBI:58272"/>
    </ligand>
</feature>
<keyword evidence="7 9" id="KW-0418">Kinase</keyword>
<feature type="binding site" evidence="9">
    <location>
        <position position="125"/>
    </location>
    <ligand>
        <name>substrate</name>
    </ligand>
</feature>
<keyword evidence="6 9" id="KW-0547">Nucleotide-binding</keyword>
<dbReference type="HAMAP" id="MF_00145">
    <property type="entry name" value="Phosphoglyc_kinase"/>
    <property type="match status" value="1"/>
</dbReference>
<dbReference type="FunFam" id="3.40.50.1260:FF:000001">
    <property type="entry name" value="Phosphoglycerate kinase"/>
    <property type="match status" value="1"/>
</dbReference>
<protein>
    <recommendedName>
        <fullName evidence="4 9">Phosphoglycerate kinase</fullName>
        <ecNumber evidence="4 9">2.7.2.3</ecNumber>
    </recommendedName>
</protein>
<dbReference type="InterPro" id="IPR015824">
    <property type="entry name" value="Phosphoglycerate_kinase_N"/>
</dbReference>
<keyword evidence="9" id="KW-0324">Glycolysis</keyword>
<feature type="binding site" evidence="9 11">
    <location>
        <position position="209"/>
    </location>
    <ligand>
        <name>ATP</name>
        <dbReference type="ChEBI" id="CHEBI:30616"/>
    </ligand>
</feature>
<dbReference type="EC" id="2.7.2.3" evidence="4 9"/>
<dbReference type="GO" id="GO:0006094">
    <property type="term" value="P:gluconeogenesis"/>
    <property type="evidence" value="ECO:0007669"/>
    <property type="project" value="TreeGrafter"/>
</dbReference>
<accession>A0A0S4M5C2</accession>
<evidence type="ECO:0000256" key="9">
    <source>
        <dbReference type="HAMAP-Rule" id="MF_00145"/>
    </source>
</evidence>
<dbReference type="GO" id="GO:0006096">
    <property type="term" value="P:glycolytic process"/>
    <property type="evidence" value="ECO:0007669"/>
    <property type="project" value="UniProtKB-UniRule"/>
</dbReference>
<evidence type="ECO:0000256" key="7">
    <source>
        <dbReference type="ARBA" id="ARBA00022777"/>
    </source>
</evidence>
<reference evidence="14" key="1">
    <citation type="submission" date="2015-11" db="EMBL/GenBank/DDBJ databases">
        <authorList>
            <person name="Seth-Smith H.M.B."/>
        </authorList>
    </citation>
    <scope>NUCLEOTIDE SEQUENCE [LARGE SCALE GENOMIC DNA]</scope>
    <source>
        <strain evidence="14">2013Ark11</strain>
    </source>
</reference>